<organism evidence="4 5">
    <name type="scientific">Mytilus coruscus</name>
    <name type="common">Sea mussel</name>
    <dbReference type="NCBI Taxonomy" id="42192"/>
    <lineage>
        <taxon>Eukaryota</taxon>
        <taxon>Metazoa</taxon>
        <taxon>Spiralia</taxon>
        <taxon>Lophotrochozoa</taxon>
        <taxon>Mollusca</taxon>
        <taxon>Bivalvia</taxon>
        <taxon>Autobranchia</taxon>
        <taxon>Pteriomorphia</taxon>
        <taxon>Mytilida</taxon>
        <taxon>Mytiloidea</taxon>
        <taxon>Mytilidae</taxon>
        <taxon>Mytilinae</taxon>
        <taxon>Mytilus</taxon>
    </lineage>
</organism>
<dbReference type="GO" id="GO:0061630">
    <property type="term" value="F:ubiquitin protein ligase activity"/>
    <property type="evidence" value="ECO:0007669"/>
    <property type="project" value="TreeGrafter"/>
</dbReference>
<gene>
    <name evidence="4" type="ORF">MCOR_38618</name>
</gene>
<protein>
    <recommendedName>
        <fullName evidence="3">B box-type domain-containing protein</fullName>
    </recommendedName>
</protein>
<evidence type="ECO:0000313" key="5">
    <source>
        <dbReference type="Proteomes" id="UP000507470"/>
    </source>
</evidence>
<dbReference type="GO" id="GO:0008270">
    <property type="term" value="F:zinc ion binding"/>
    <property type="evidence" value="ECO:0007669"/>
    <property type="project" value="UniProtKB-KW"/>
</dbReference>
<keyword evidence="1" id="KW-0479">Metal-binding</keyword>
<dbReference type="EMBL" id="CACVKT020007046">
    <property type="protein sequence ID" value="CAC5404879.1"/>
    <property type="molecule type" value="Genomic_DNA"/>
</dbReference>
<sequence>MTESEEPVNMSLETNQEQSDIGAQDVVRKKLATHRCSIHPSIDLSIFCRQCNKLICPVCLTQEHQQHMMCDIQTIHHEKLGILANKDYVTTNEFMPFFTEENFKLDKILVTHQEHCERMKLKIEEQDRKLKEEITKQTNALLQTFENSLQSAKEEVINRKSKLDDRLFILKKNHEIIDEIKKSNDIRKICKTADDMFDYVSNVNISSAPLPRNNKEYKEGNINTGIISSLIGSLQAITLSDTAEVHLKVLKSYVTDLNAIGKVISGEKTWIKTSTSSVLRKIDLNDELRPLWEKKIKLRDMAINSFGDLFLAIENNPQLKIFRNGENEINDFYKFPKPSFFGKPQVPVALHWYKDNQIFAGTIEKEANTETLTDNVQRQLVRLSEDQQQLKVYEYDQDGKRLFNIPFRITSHSNGDIVFLDKLSNQSGRIVSMTTEGAIKWAYNPLKDTRSGPRFDPWDIVVTSHDNVIICDMINNALHILNCDGQIMICQKTDSLGIRYPASMGIDKHCHLILGCGTVSEEKAKLLILEFKGC</sequence>
<feature type="domain" description="B box-type" evidence="3">
    <location>
        <begin position="31"/>
        <end position="72"/>
    </location>
</feature>
<evidence type="ECO:0000313" key="4">
    <source>
        <dbReference type="EMBL" id="CAC5404879.1"/>
    </source>
</evidence>
<dbReference type="CDD" id="cd19756">
    <property type="entry name" value="Bbox2"/>
    <property type="match status" value="1"/>
</dbReference>
<evidence type="ECO:0000256" key="1">
    <source>
        <dbReference type="PROSITE-ProRule" id="PRU00024"/>
    </source>
</evidence>
<dbReference type="Proteomes" id="UP000507470">
    <property type="component" value="Unassembled WGS sequence"/>
</dbReference>
<accession>A0A6J8DAD0</accession>
<dbReference type="SUPFAM" id="SSF57845">
    <property type="entry name" value="B-box zinc-binding domain"/>
    <property type="match status" value="1"/>
</dbReference>
<name>A0A6J8DAD0_MYTCO</name>
<dbReference type="Gene3D" id="2.130.10.10">
    <property type="entry name" value="YVTN repeat-like/Quinoprotein amine dehydrogenase"/>
    <property type="match status" value="1"/>
</dbReference>
<keyword evidence="5" id="KW-1185">Reference proteome</keyword>
<dbReference type="AlphaFoldDB" id="A0A6J8DAD0"/>
<dbReference type="PANTHER" id="PTHR25462">
    <property type="entry name" value="BONUS, ISOFORM C-RELATED"/>
    <property type="match status" value="1"/>
</dbReference>
<dbReference type="SUPFAM" id="SSF101898">
    <property type="entry name" value="NHL repeat"/>
    <property type="match status" value="1"/>
</dbReference>
<keyword evidence="1" id="KW-0862">Zinc</keyword>
<dbReference type="InterPro" id="IPR015943">
    <property type="entry name" value="WD40/YVTN_repeat-like_dom_sf"/>
</dbReference>
<feature type="coiled-coil region" evidence="2">
    <location>
        <begin position="116"/>
        <end position="155"/>
    </location>
</feature>
<dbReference type="Gene3D" id="3.30.160.60">
    <property type="entry name" value="Classic Zinc Finger"/>
    <property type="match status" value="1"/>
</dbReference>
<dbReference type="Pfam" id="PF00643">
    <property type="entry name" value="zf-B_box"/>
    <property type="match status" value="1"/>
</dbReference>
<keyword evidence="1" id="KW-0863">Zinc-finger</keyword>
<evidence type="ECO:0000259" key="3">
    <source>
        <dbReference type="PROSITE" id="PS50119"/>
    </source>
</evidence>
<keyword evidence="2" id="KW-0175">Coiled coil</keyword>
<evidence type="ECO:0000256" key="2">
    <source>
        <dbReference type="SAM" id="Coils"/>
    </source>
</evidence>
<dbReference type="PANTHER" id="PTHR25462:SF296">
    <property type="entry name" value="MEIOTIC P26, ISOFORM F"/>
    <property type="match status" value="1"/>
</dbReference>
<dbReference type="OrthoDB" id="10360941at2759"/>
<dbReference type="InterPro" id="IPR047153">
    <property type="entry name" value="TRIM45/56/19-like"/>
</dbReference>
<dbReference type="InterPro" id="IPR000315">
    <property type="entry name" value="Znf_B-box"/>
</dbReference>
<reference evidence="4 5" key="1">
    <citation type="submission" date="2020-06" db="EMBL/GenBank/DDBJ databases">
        <authorList>
            <person name="Li R."/>
            <person name="Bekaert M."/>
        </authorList>
    </citation>
    <scope>NUCLEOTIDE SEQUENCE [LARGE SCALE GENOMIC DNA]</scope>
    <source>
        <strain evidence="5">wild</strain>
    </source>
</reference>
<proteinExistence type="predicted"/>
<dbReference type="PROSITE" id="PS50119">
    <property type="entry name" value="ZF_BBOX"/>
    <property type="match status" value="1"/>
</dbReference>